<dbReference type="VEuPathDB" id="FungiDB:ACJ73_00541"/>
<accession>A0A1J9QIZ8</accession>
<evidence type="ECO:0000313" key="1">
    <source>
        <dbReference type="EMBL" id="OJD28058.1"/>
    </source>
</evidence>
<evidence type="ECO:0000313" key="2">
    <source>
        <dbReference type="Proteomes" id="UP000242791"/>
    </source>
</evidence>
<proteinExistence type="predicted"/>
<dbReference type="EMBL" id="LGTZ01000038">
    <property type="protein sequence ID" value="OJD28058.1"/>
    <property type="molecule type" value="Genomic_DNA"/>
</dbReference>
<name>A0A1J9QIZ8_9EURO</name>
<reference evidence="1 2" key="1">
    <citation type="submission" date="2015-08" db="EMBL/GenBank/DDBJ databases">
        <title>Emmonsia species relationships and genome sequence.</title>
        <authorList>
            <person name="Cuomo C.A."/>
            <person name="Schwartz I.S."/>
            <person name="Kenyon C."/>
            <person name="De Hoog G.S."/>
            <person name="Govender N.P."/>
            <person name="Botha A."/>
            <person name="Moreno L."/>
            <person name="De Vries M."/>
            <person name="Munoz J.F."/>
            <person name="Stielow J.B."/>
        </authorList>
    </citation>
    <scope>NUCLEOTIDE SEQUENCE [LARGE SCALE GENOMIC DNA]</scope>
    <source>
        <strain evidence="1 2">EI222</strain>
    </source>
</reference>
<sequence length="53" mass="6491">MAERWLRYLNWGLSKPVIWLLRYVSKIKSRFDGSERMHWTDGPAEEQILELER</sequence>
<gene>
    <name evidence="1" type="ORF">ACJ73_00541</name>
</gene>
<dbReference type="AlphaFoldDB" id="A0A1J9QIZ8"/>
<comment type="caution">
    <text evidence="1">The sequence shown here is derived from an EMBL/GenBank/DDBJ whole genome shotgun (WGS) entry which is preliminary data.</text>
</comment>
<protein>
    <submittedName>
        <fullName evidence="1">Uncharacterized protein</fullName>
    </submittedName>
</protein>
<keyword evidence="2" id="KW-1185">Reference proteome</keyword>
<dbReference type="Proteomes" id="UP000242791">
    <property type="component" value="Unassembled WGS sequence"/>
</dbReference>
<organism evidence="1 2">
    <name type="scientific">Blastomyces percursus</name>
    <dbReference type="NCBI Taxonomy" id="1658174"/>
    <lineage>
        <taxon>Eukaryota</taxon>
        <taxon>Fungi</taxon>
        <taxon>Dikarya</taxon>
        <taxon>Ascomycota</taxon>
        <taxon>Pezizomycotina</taxon>
        <taxon>Eurotiomycetes</taxon>
        <taxon>Eurotiomycetidae</taxon>
        <taxon>Onygenales</taxon>
        <taxon>Ajellomycetaceae</taxon>
        <taxon>Blastomyces</taxon>
    </lineage>
</organism>